<protein>
    <submittedName>
        <fullName evidence="2">Uncharacterized protein</fullName>
    </submittedName>
</protein>
<reference evidence="2 3" key="1">
    <citation type="submission" date="2022-09" db="EMBL/GenBank/DDBJ databases">
        <title>Chelativorans salina sp. nov., a novel slightly halophilic bacterium isolated from a saline lake sediment enrichment.</title>
        <authorList>
            <person name="Gao L."/>
            <person name="Fang B.-Z."/>
            <person name="Li W.-J."/>
        </authorList>
    </citation>
    <scope>NUCLEOTIDE SEQUENCE [LARGE SCALE GENOMIC DNA]</scope>
    <source>
        <strain evidence="2 3">EGI FJ00035</strain>
    </source>
</reference>
<evidence type="ECO:0000313" key="2">
    <source>
        <dbReference type="EMBL" id="MCT7376113.1"/>
    </source>
</evidence>
<feature type="compositionally biased region" description="Basic and acidic residues" evidence="1">
    <location>
        <begin position="158"/>
        <end position="172"/>
    </location>
</feature>
<dbReference type="Proteomes" id="UP001320831">
    <property type="component" value="Unassembled WGS sequence"/>
</dbReference>
<evidence type="ECO:0000313" key="3">
    <source>
        <dbReference type="Proteomes" id="UP001320831"/>
    </source>
</evidence>
<proteinExistence type="predicted"/>
<dbReference type="EMBL" id="JAOCZP010000004">
    <property type="protein sequence ID" value="MCT7376113.1"/>
    <property type="molecule type" value="Genomic_DNA"/>
</dbReference>
<dbReference type="RefSeq" id="WP_260903708.1">
    <property type="nucleotide sequence ID" value="NZ_JAOCZP010000004.1"/>
</dbReference>
<comment type="caution">
    <text evidence="2">The sequence shown here is derived from an EMBL/GenBank/DDBJ whole genome shotgun (WGS) entry which is preliminary data.</text>
</comment>
<sequence>MRWQWSEKKVLGIALALVAVLFAIGWVTRESPSDDPYLEVVGGGFMFNYREAEVFYGFTAQVVRPLASGSIIEASFEDPAGGPPHVVSERVSTMTDRYALRSPPVRSIEAGKPYQVAIKVYDRERKALLWEAERSYKSQISDRMMREKPLTIGPGYHRNPELRSEAGEGRER</sequence>
<keyword evidence="3" id="KW-1185">Reference proteome</keyword>
<accession>A0ABT2LRV8</accession>
<feature type="region of interest" description="Disordered" evidence="1">
    <location>
        <begin position="146"/>
        <end position="172"/>
    </location>
</feature>
<organism evidence="2 3">
    <name type="scientific">Chelativorans salis</name>
    <dbReference type="NCBI Taxonomy" id="2978478"/>
    <lineage>
        <taxon>Bacteria</taxon>
        <taxon>Pseudomonadati</taxon>
        <taxon>Pseudomonadota</taxon>
        <taxon>Alphaproteobacteria</taxon>
        <taxon>Hyphomicrobiales</taxon>
        <taxon>Phyllobacteriaceae</taxon>
        <taxon>Chelativorans</taxon>
    </lineage>
</organism>
<name>A0ABT2LRV8_9HYPH</name>
<gene>
    <name evidence="2" type="ORF">N5A92_13830</name>
</gene>
<evidence type="ECO:0000256" key="1">
    <source>
        <dbReference type="SAM" id="MobiDB-lite"/>
    </source>
</evidence>